<dbReference type="AlphaFoldDB" id="K8F1C7"/>
<evidence type="ECO:0000256" key="4">
    <source>
        <dbReference type="PROSITE-ProRule" id="PRU00282"/>
    </source>
</evidence>
<dbReference type="InterPro" id="IPR023395">
    <property type="entry name" value="MCP_dom_sf"/>
</dbReference>
<sequence>MVKRMNDGGASTTTTNKSKSTKKDSPSETNNKSSSGGGWNPSSFVGGASAGLVASATLQPFEVIKTRMQVPGGQGGANNIFSTASRVVRTQGVLALWSGVSASCIRTTAGAGLYFFVLDKMQKEVKQWQKKKYANGEKKQSEFENSVQTFMVGAVSRASIATLLNPISVVKTRLEYGGGPEYKRSVGRMLVDITKKEGAKGLFSGIVPTILRDAPFSGLNLLVFMKAREFTASLAEKQGREVSSYDTLLCGAFAGGFATFLTQPPDVLRTRLQIQRNLDRNIKPMVTFSSILAEKGLRGLYVGAVPRIARRTFQQAITWSLFEFVSKQLGGTGSENWKK</sequence>
<dbReference type="GO" id="GO:0005739">
    <property type="term" value="C:mitochondrion"/>
    <property type="evidence" value="ECO:0007669"/>
    <property type="project" value="TreeGrafter"/>
</dbReference>
<dbReference type="EMBL" id="FO082272">
    <property type="protein sequence ID" value="CCO66128.1"/>
    <property type="molecule type" value="Genomic_DNA"/>
</dbReference>
<feature type="repeat" description="Solcar" evidence="4">
    <location>
        <begin position="38"/>
        <end position="124"/>
    </location>
</feature>
<dbReference type="GeneID" id="19014811"/>
<dbReference type="GO" id="GO:0015187">
    <property type="term" value="F:glycine transmembrane transporter activity"/>
    <property type="evidence" value="ECO:0007669"/>
    <property type="project" value="TreeGrafter"/>
</dbReference>
<gene>
    <name evidence="7" type="ORF">Bathy07g03220</name>
</gene>
<keyword evidence="8" id="KW-1185">Reference proteome</keyword>
<dbReference type="GO" id="GO:1904983">
    <property type="term" value="P:glycine import into mitochondrion"/>
    <property type="evidence" value="ECO:0007669"/>
    <property type="project" value="TreeGrafter"/>
</dbReference>
<evidence type="ECO:0000256" key="1">
    <source>
        <dbReference type="ARBA" id="ARBA00004141"/>
    </source>
</evidence>
<dbReference type="RefSeq" id="XP_007512040.1">
    <property type="nucleotide sequence ID" value="XM_007511978.1"/>
</dbReference>
<feature type="repeat" description="Solcar" evidence="4">
    <location>
        <begin position="242"/>
        <end position="328"/>
    </location>
</feature>
<protein>
    <submittedName>
        <fullName evidence="7">Mitochondrial carrier family</fullName>
    </submittedName>
</protein>
<keyword evidence="2 4" id="KW-0812">Transmembrane</keyword>
<evidence type="ECO:0000313" key="8">
    <source>
        <dbReference type="Proteomes" id="UP000198341"/>
    </source>
</evidence>
<dbReference type="OrthoDB" id="1924968at2759"/>
<keyword evidence="3 4" id="KW-0472">Membrane</keyword>
<evidence type="ECO:0000256" key="2">
    <source>
        <dbReference type="ARBA" id="ARBA00022692"/>
    </source>
</evidence>
<evidence type="ECO:0000313" key="7">
    <source>
        <dbReference type="EMBL" id="CCO66128.1"/>
    </source>
</evidence>
<comment type="similarity">
    <text evidence="5">Belongs to the mitochondrial carrier (TC 2.A.29) family.</text>
</comment>
<dbReference type="eggNOG" id="KOG0766">
    <property type="taxonomic scope" value="Eukaryota"/>
</dbReference>
<dbReference type="PANTHER" id="PTHR46181:SF3">
    <property type="entry name" value="MITOCHONDRIAL GLYCINE TRANSPORTER"/>
    <property type="match status" value="1"/>
</dbReference>
<accession>K8F1C7</accession>
<reference evidence="7 8" key="1">
    <citation type="submission" date="2011-10" db="EMBL/GenBank/DDBJ databases">
        <authorList>
            <person name="Genoscope - CEA"/>
        </authorList>
    </citation>
    <scope>NUCLEOTIDE SEQUENCE [LARGE SCALE GENOMIC DNA]</scope>
    <source>
        <strain evidence="7 8">RCC 1105</strain>
    </source>
</reference>
<evidence type="ECO:0000256" key="5">
    <source>
        <dbReference type="RuleBase" id="RU000488"/>
    </source>
</evidence>
<keyword evidence="5" id="KW-0813">Transport</keyword>
<evidence type="ECO:0000256" key="6">
    <source>
        <dbReference type="SAM" id="MobiDB-lite"/>
    </source>
</evidence>
<dbReference type="PANTHER" id="PTHR46181">
    <property type="entry name" value="MITOCHONDRIAL GLYCINE TRANSPORTER"/>
    <property type="match status" value="1"/>
</dbReference>
<dbReference type="GO" id="GO:0016020">
    <property type="term" value="C:membrane"/>
    <property type="evidence" value="ECO:0007669"/>
    <property type="project" value="UniProtKB-SubCell"/>
</dbReference>
<dbReference type="SUPFAM" id="SSF103506">
    <property type="entry name" value="Mitochondrial carrier"/>
    <property type="match status" value="1"/>
</dbReference>
<dbReference type="PROSITE" id="PS50920">
    <property type="entry name" value="SOLCAR"/>
    <property type="match status" value="3"/>
</dbReference>
<dbReference type="InterPro" id="IPR018108">
    <property type="entry name" value="MCP_transmembrane"/>
</dbReference>
<feature type="repeat" description="Solcar" evidence="4">
    <location>
        <begin position="144"/>
        <end position="230"/>
    </location>
</feature>
<comment type="subcellular location">
    <subcellularLocation>
        <location evidence="1">Membrane</location>
        <topology evidence="1">Multi-pass membrane protein</topology>
    </subcellularLocation>
</comment>
<feature type="region of interest" description="Disordered" evidence="6">
    <location>
        <begin position="1"/>
        <end position="41"/>
    </location>
</feature>
<dbReference type="Gene3D" id="1.50.40.10">
    <property type="entry name" value="Mitochondrial carrier domain"/>
    <property type="match status" value="2"/>
</dbReference>
<proteinExistence type="inferred from homology"/>
<dbReference type="Proteomes" id="UP000198341">
    <property type="component" value="Chromosome 7"/>
</dbReference>
<dbReference type="Pfam" id="PF00153">
    <property type="entry name" value="Mito_carr"/>
    <property type="match status" value="3"/>
</dbReference>
<evidence type="ECO:0000256" key="3">
    <source>
        <dbReference type="ARBA" id="ARBA00023136"/>
    </source>
</evidence>
<organism evidence="7 8">
    <name type="scientific">Bathycoccus prasinos</name>
    <dbReference type="NCBI Taxonomy" id="41875"/>
    <lineage>
        <taxon>Eukaryota</taxon>
        <taxon>Viridiplantae</taxon>
        <taxon>Chlorophyta</taxon>
        <taxon>Mamiellophyceae</taxon>
        <taxon>Mamiellales</taxon>
        <taxon>Bathycoccaceae</taxon>
        <taxon>Bathycoccus</taxon>
    </lineage>
</organism>
<dbReference type="KEGG" id="bpg:Bathy07g03220"/>
<name>K8F1C7_9CHLO</name>